<dbReference type="GO" id="GO:0016887">
    <property type="term" value="F:ATP hydrolysis activity"/>
    <property type="evidence" value="ECO:0007669"/>
    <property type="project" value="InterPro"/>
</dbReference>
<dbReference type="GO" id="GO:0016020">
    <property type="term" value="C:membrane"/>
    <property type="evidence" value="ECO:0007669"/>
    <property type="project" value="InterPro"/>
</dbReference>
<sequence length="230" mass="24850">MIRIDHLFIALDDWQMTVSLTVKAGSFCALIGPSGAGKSTILNAIAGFLPHGSGQIFIDGQDMAPLAPADRPVSMLFQDHNLFNHMTVAQNVALGINPTLKLNKQQWQKVHDALDQVELSGMAERLPRALSGGQRQRASLARAILRERPVLLLDEPFAALGPALRKDMLKLVSTLAEKNGQTIIMVTHHPEDARLAADQTALVQDGAIAQVGPSETFFANPTEALKAYMG</sequence>
<keyword evidence="8" id="KW-0472">Membrane</keyword>
<evidence type="ECO:0000256" key="1">
    <source>
        <dbReference type="ARBA" id="ARBA00005417"/>
    </source>
</evidence>
<dbReference type="PROSITE" id="PS50893">
    <property type="entry name" value="ABC_TRANSPORTER_2"/>
    <property type="match status" value="1"/>
</dbReference>
<dbReference type="InterPro" id="IPR050093">
    <property type="entry name" value="ABC_SmlMolc_Importer"/>
</dbReference>
<dbReference type="SUPFAM" id="SSF52540">
    <property type="entry name" value="P-loop containing nucleoside triphosphate hydrolases"/>
    <property type="match status" value="1"/>
</dbReference>
<dbReference type="STRING" id="655353.SAMN04488056_11365"/>
<dbReference type="EMBL" id="FOVR01000013">
    <property type="protein sequence ID" value="SFO80975.1"/>
    <property type="molecule type" value="Genomic_DNA"/>
</dbReference>
<dbReference type="InterPro" id="IPR005968">
    <property type="entry name" value="Thiamine_ABC_ThiQ"/>
</dbReference>
<dbReference type="GO" id="GO:0042626">
    <property type="term" value="F:ATPase-coupled transmembrane transporter activity"/>
    <property type="evidence" value="ECO:0007669"/>
    <property type="project" value="InterPro"/>
</dbReference>
<dbReference type="AlphaFoldDB" id="A0A1I5K7F7"/>
<evidence type="ECO:0000256" key="6">
    <source>
        <dbReference type="ARBA" id="ARBA00022840"/>
    </source>
</evidence>
<keyword evidence="5" id="KW-0547">Nucleotide-binding</keyword>
<dbReference type="PROSITE" id="PS00211">
    <property type="entry name" value="ABC_TRANSPORTER_1"/>
    <property type="match status" value="1"/>
</dbReference>
<evidence type="ECO:0000256" key="7">
    <source>
        <dbReference type="ARBA" id="ARBA00022967"/>
    </source>
</evidence>
<name>A0A1I5K7F7_9HYPH</name>
<dbReference type="GO" id="GO:0005524">
    <property type="term" value="F:ATP binding"/>
    <property type="evidence" value="ECO:0007669"/>
    <property type="project" value="UniProtKB-KW"/>
</dbReference>
<dbReference type="InterPro" id="IPR003593">
    <property type="entry name" value="AAA+_ATPase"/>
</dbReference>
<dbReference type="PANTHER" id="PTHR42781">
    <property type="entry name" value="SPERMIDINE/PUTRESCINE IMPORT ATP-BINDING PROTEIN POTA"/>
    <property type="match status" value="1"/>
</dbReference>
<evidence type="ECO:0000256" key="3">
    <source>
        <dbReference type="ARBA" id="ARBA00022475"/>
    </source>
</evidence>
<comment type="similarity">
    <text evidence="1">Belongs to the ABC transporter superfamily.</text>
</comment>
<evidence type="ECO:0000256" key="4">
    <source>
        <dbReference type="ARBA" id="ARBA00022519"/>
    </source>
</evidence>
<dbReference type="Proteomes" id="UP000199236">
    <property type="component" value="Unassembled WGS sequence"/>
</dbReference>
<evidence type="ECO:0000256" key="2">
    <source>
        <dbReference type="ARBA" id="ARBA00022448"/>
    </source>
</evidence>
<evidence type="ECO:0000259" key="9">
    <source>
        <dbReference type="PROSITE" id="PS50893"/>
    </source>
</evidence>
<keyword evidence="2" id="KW-0813">Transport</keyword>
<keyword evidence="11" id="KW-1185">Reference proteome</keyword>
<reference evidence="10 11" key="1">
    <citation type="submission" date="2016-10" db="EMBL/GenBank/DDBJ databases">
        <authorList>
            <person name="de Groot N.N."/>
        </authorList>
    </citation>
    <scope>NUCLEOTIDE SEQUENCE [LARGE SCALE GENOMIC DNA]</scope>
    <source>
        <strain evidence="10 11">CGMCC 1.9157</strain>
    </source>
</reference>
<gene>
    <name evidence="10" type="ORF">SAMN04488056_11365</name>
</gene>
<dbReference type="PANTHER" id="PTHR42781:SF1">
    <property type="entry name" value="THIAMINE IMPORT ATP-BINDING PROTEIN THIQ"/>
    <property type="match status" value="1"/>
</dbReference>
<dbReference type="Gene3D" id="3.40.50.300">
    <property type="entry name" value="P-loop containing nucleotide triphosphate hydrolases"/>
    <property type="match status" value="1"/>
</dbReference>
<organism evidence="10 11">
    <name type="scientific">Cohaesibacter marisflavi</name>
    <dbReference type="NCBI Taxonomy" id="655353"/>
    <lineage>
        <taxon>Bacteria</taxon>
        <taxon>Pseudomonadati</taxon>
        <taxon>Pseudomonadota</taxon>
        <taxon>Alphaproteobacteria</taxon>
        <taxon>Hyphomicrobiales</taxon>
        <taxon>Cohaesibacteraceae</taxon>
    </lineage>
</organism>
<evidence type="ECO:0000313" key="10">
    <source>
        <dbReference type="EMBL" id="SFO80975.1"/>
    </source>
</evidence>
<dbReference type="NCBIfam" id="TIGR01277">
    <property type="entry name" value="thiQ"/>
    <property type="match status" value="1"/>
</dbReference>
<evidence type="ECO:0000313" key="11">
    <source>
        <dbReference type="Proteomes" id="UP000199236"/>
    </source>
</evidence>
<feature type="domain" description="ABC transporter" evidence="9">
    <location>
        <begin position="2"/>
        <end position="230"/>
    </location>
</feature>
<dbReference type="InterPro" id="IPR003439">
    <property type="entry name" value="ABC_transporter-like_ATP-bd"/>
</dbReference>
<evidence type="ECO:0000256" key="5">
    <source>
        <dbReference type="ARBA" id="ARBA00022741"/>
    </source>
</evidence>
<dbReference type="InterPro" id="IPR017871">
    <property type="entry name" value="ABC_transporter-like_CS"/>
</dbReference>
<protein>
    <submittedName>
        <fullName evidence="10">Thiamine transport system ATP-binding protein</fullName>
    </submittedName>
</protein>
<dbReference type="SMART" id="SM00382">
    <property type="entry name" value="AAA"/>
    <property type="match status" value="1"/>
</dbReference>
<dbReference type="GO" id="GO:0071934">
    <property type="term" value="P:thiamine transmembrane transport"/>
    <property type="evidence" value="ECO:0007669"/>
    <property type="project" value="InterPro"/>
</dbReference>
<keyword evidence="7" id="KW-1278">Translocase</keyword>
<dbReference type="RefSeq" id="WP_244544779.1">
    <property type="nucleotide sequence ID" value="NZ_FOVR01000013.1"/>
</dbReference>
<keyword evidence="4" id="KW-0997">Cell inner membrane</keyword>
<keyword evidence="6 10" id="KW-0067">ATP-binding</keyword>
<accession>A0A1I5K7F7</accession>
<dbReference type="Pfam" id="PF00005">
    <property type="entry name" value="ABC_tran"/>
    <property type="match status" value="1"/>
</dbReference>
<dbReference type="InterPro" id="IPR027417">
    <property type="entry name" value="P-loop_NTPase"/>
</dbReference>
<keyword evidence="3" id="KW-1003">Cell membrane</keyword>
<proteinExistence type="inferred from homology"/>
<evidence type="ECO:0000256" key="8">
    <source>
        <dbReference type="ARBA" id="ARBA00023136"/>
    </source>
</evidence>